<dbReference type="Proteomes" id="UP000324611">
    <property type="component" value="Unassembled WGS sequence"/>
</dbReference>
<dbReference type="InterPro" id="IPR012337">
    <property type="entry name" value="RNaseH-like_sf"/>
</dbReference>
<dbReference type="GO" id="GO:0045004">
    <property type="term" value="P:DNA replication proofreading"/>
    <property type="evidence" value="ECO:0007669"/>
    <property type="project" value="TreeGrafter"/>
</dbReference>
<dbReference type="GO" id="GO:0006289">
    <property type="term" value="P:nucleotide-excision repair"/>
    <property type="evidence" value="ECO:0007669"/>
    <property type="project" value="InterPro"/>
</dbReference>
<dbReference type="SMART" id="SM00465">
    <property type="entry name" value="GIYc"/>
    <property type="match status" value="1"/>
</dbReference>
<name>A0A5B2VGH2_9BACT</name>
<dbReference type="CDD" id="cd06127">
    <property type="entry name" value="DEDDh"/>
    <property type="match status" value="1"/>
</dbReference>
<keyword evidence="5" id="KW-1185">Reference proteome</keyword>
<dbReference type="GO" id="GO:0003677">
    <property type="term" value="F:DNA binding"/>
    <property type="evidence" value="ECO:0007669"/>
    <property type="project" value="InterPro"/>
</dbReference>
<evidence type="ECO:0000259" key="3">
    <source>
        <dbReference type="PROSITE" id="PS50164"/>
    </source>
</evidence>
<dbReference type="InterPro" id="IPR000305">
    <property type="entry name" value="GIY-YIG_endonuc"/>
</dbReference>
<sequence length="458" mass="51740">MYAIVDIETTGGHASANAITEVAIFVYDGTAVVQEYHTLVNPRMPIPYYVQSLTGITDEMVASAPDFEAVAAEIYDLLQDKIFVAHNVNFDYSFLQYHLGANGFELKCKKLCTVRLGRKIIPGLPSYSLGNLCRSLSIPILQRHRATGDAAATVSLFALLLQRDTQDAIAGALKVGSKEQFLPPNLPPEQVKQLPLSPGVYYFHDQKGEVLYVGKARNIRKRVNSHFTGNNAGPKRQAFLRNIFSISCEITGTELMAGILESVEIKRLWPVYNYAQKHMEFNFGFYCFEDQDGYLRLAIEKKRKYTTPLHVFKLLIEGHQLLRQLIRRFDLCPRLCFLQKGNGACLPLQEHTCHGACEKKESVTIYNQRVQDAINWLQQQQPSFVILGHGRDREEQSCILMEKGRFYGMGYLPREIAVTGSENLKEWLTPYPENEYILGLIRQHAAGKAAGLLEIRSS</sequence>
<comment type="subunit">
    <text evidence="2">DNA polymerase III contains a core (composed of alpha, epsilon and theta chains) that associates with a tau subunit. This core dimerizes to form the POLIII' complex. PolIII' associates with the gamma complex (composed of gamma, delta, delta', psi and chi chains) and with the beta chain to form the complete DNA polymerase III complex.</text>
</comment>
<dbReference type="SUPFAM" id="SSF82771">
    <property type="entry name" value="GIY-YIG endonuclease"/>
    <property type="match status" value="1"/>
</dbReference>
<dbReference type="InterPro" id="IPR006054">
    <property type="entry name" value="DnaQ"/>
</dbReference>
<dbReference type="SMART" id="SM00479">
    <property type="entry name" value="EXOIII"/>
    <property type="match status" value="1"/>
</dbReference>
<dbReference type="PANTHER" id="PTHR30231">
    <property type="entry name" value="DNA POLYMERASE III SUBUNIT EPSILON"/>
    <property type="match status" value="1"/>
</dbReference>
<proteinExistence type="predicted"/>
<evidence type="ECO:0000313" key="5">
    <source>
        <dbReference type="Proteomes" id="UP000324611"/>
    </source>
</evidence>
<dbReference type="GO" id="GO:0008408">
    <property type="term" value="F:3'-5' exonuclease activity"/>
    <property type="evidence" value="ECO:0007669"/>
    <property type="project" value="TreeGrafter"/>
</dbReference>
<dbReference type="FunFam" id="3.30.420.10:FF:000045">
    <property type="entry name" value="3'-5' exonuclease DinG"/>
    <property type="match status" value="1"/>
</dbReference>
<protein>
    <submittedName>
        <fullName evidence="4">DNA polymerase III subunit epsilon</fullName>
    </submittedName>
</protein>
<dbReference type="InterPro" id="IPR035901">
    <property type="entry name" value="GIY-YIG_endonuc_sf"/>
</dbReference>
<reference evidence="4 5" key="1">
    <citation type="submission" date="2019-09" db="EMBL/GenBank/DDBJ databases">
        <title>Chitinophaga ginsengihumi sp. nov., isolated from soil of ginseng rhizosphere.</title>
        <authorList>
            <person name="Lee J."/>
        </authorList>
    </citation>
    <scope>NUCLEOTIDE SEQUENCE [LARGE SCALE GENOMIC DNA]</scope>
    <source>
        <strain evidence="4 5">BN140078</strain>
    </source>
</reference>
<comment type="function">
    <text evidence="1">DNA polymerase III is a complex, multichain enzyme responsible for most of the replicative synthesis in bacteria. The epsilon subunit contain the editing function and is a proofreading 3'-5' exonuclease.</text>
</comment>
<gene>
    <name evidence="4" type="ORF">F0L74_20805</name>
</gene>
<dbReference type="GO" id="GO:0003887">
    <property type="term" value="F:DNA-directed DNA polymerase activity"/>
    <property type="evidence" value="ECO:0007669"/>
    <property type="project" value="InterPro"/>
</dbReference>
<dbReference type="Pfam" id="PF00929">
    <property type="entry name" value="RNase_T"/>
    <property type="match status" value="1"/>
</dbReference>
<dbReference type="Pfam" id="PF01541">
    <property type="entry name" value="GIY-YIG"/>
    <property type="match status" value="1"/>
</dbReference>
<reference evidence="4 5" key="2">
    <citation type="submission" date="2019-09" db="EMBL/GenBank/DDBJ databases">
        <authorList>
            <person name="Jin C."/>
        </authorList>
    </citation>
    <scope>NUCLEOTIDE SEQUENCE [LARGE SCALE GENOMIC DNA]</scope>
    <source>
        <strain evidence="4 5">BN140078</strain>
    </source>
</reference>
<dbReference type="SUPFAM" id="SSF53098">
    <property type="entry name" value="Ribonuclease H-like"/>
    <property type="match status" value="1"/>
</dbReference>
<accession>A0A5B2VGH2</accession>
<feature type="domain" description="GIY-YIG" evidence="3">
    <location>
        <begin position="196"/>
        <end position="274"/>
    </location>
</feature>
<dbReference type="InterPro" id="IPR013520">
    <property type="entry name" value="Ribonucl_H"/>
</dbReference>
<evidence type="ECO:0000256" key="2">
    <source>
        <dbReference type="ARBA" id="ARBA00026073"/>
    </source>
</evidence>
<dbReference type="RefSeq" id="WP_149839842.1">
    <property type="nucleotide sequence ID" value="NZ_VUOC01000004.1"/>
</dbReference>
<dbReference type="GO" id="GO:0005829">
    <property type="term" value="C:cytosol"/>
    <property type="evidence" value="ECO:0007669"/>
    <property type="project" value="TreeGrafter"/>
</dbReference>
<dbReference type="PROSITE" id="PS50164">
    <property type="entry name" value="GIY_YIG"/>
    <property type="match status" value="1"/>
</dbReference>
<dbReference type="PANTHER" id="PTHR30231:SF41">
    <property type="entry name" value="DNA POLYMERASE III SUBUNIT EPSILON"/>
    <property type="match status" value="1"/>
</dbReference>
<dbReference type="Gene3D" id="3.40.1440.10">
    <property type="entry name" value="GIY-YIG endonuclease"/>
    <property type="match status" value="1"/>
</dbReference>
<comment type="caution">
    <text evidence="4">The sequence shown here is derived from an EMBL/GenBank/DDBJ whole genome shotgun (WGS) entry which is preliminary data.</text>
</comment>
<evidence type="ECO:0000256" key="1">
    <source>
        <dbReference type="ARBA" id="ARBA00025483"/>
    </source>
</evidence>
<dbReference type="NCBIfam" id="TIGR00573">
    <property type="entry name" value="dnaq"/>
    <property type="match status" value="1"/>
</dbReference>
<dbReference type="AlphaFoldDB" id="A0A5B2VGH2"/>
<dbReference type="CDD" id="cd10434">
    <property type="entry name" value="GIY-YIG_UvrC_Cho"/>
    <property type="match status" value="1"/>
</dbReference>
<evidence type="ECO:0000313" key="4">
    <source>
        <dbReference type="EMBL" id="KAA2238663.1"/>
    </source>
</evidence>
<organism evidence="4 5">
    <name type="scientific">Chitinophaga agrisoli</name>
    <dbReference type="NCBI Taxonomy" id="2607653"/>
    <lineage>
        <taxon>Bacteria</taxon>
        <taxon>Pseudomonadati</taxon>
        <taxon>Bacteroidota</taxon>
        <taxon>Chitinophagia</taxon>
        <taxon>Chitinophagales</taxon>
        <taxon>Chitinophagaceae</taxon>
        <taxon>Chitinophaga</taxon>
    </lineage>
</organism>
<dbReference type="InterPro" id="IPR047296">
    <property type="entry name" value="GIY-YIG_UvrC_Cho"/>
</dbReference>
<dbReference type="Gene3D" id="3.30.420.10">
    <property type="entry name" value="Ribonuclease H-like superfamily/Ribonuclease H"/>
    <property type="match status" value="1"/>
</dbReference>
<dbReference type="EMBL" id="VUOC01000004">
    <property type="protein sequence ID" value="KAA2238663.1"/>
    <property type="molecule type" value="Genomic_DNA"/>
</dbReference>
<dbReference type="InterPro" id="IPR036397">
    <property type="entry name" value="RNaseH_sf"/>
</dbReference>